<dbReference type="SUPFAM" id="SSF55394">
    <property type="entry name" value="Bactericidal permeability-increasing protein, BPI"/>
    <property type="match status" value="1"/>
</dbReference>
<evidence type="ECO:0000313" key="7">
    <source>
        <dbReference type="RefSeq" id="XP_006179334.1"/>
    </source>
</evidence>
<evidence type="ECO:0000256" key="4">
    <source>
        <dbReference type="SAM" id="SignalP"/>
    </source>
</evidence>
<keyword evidence="3" id="KW-0964">Secreted</keyword>
<dbReference type="OrthoDB" id="9521644at2759"/>
<dbReference type="GeneID" id="102516843"/>
<name>A0A8B6YBT8_CAMFR</name>
<organism evidence="6 7">
    <name type="scientific">Camelus ferus</name>
    <name type="common">Wild bactrian camel</name>
    <name type="synonym">Camelus bactrianus ferus</name>
    <dbReference type="NCBI Taxonomy" id="419612"/>
    <lineage>
        <taxon>Eukaryota</taxon>
        <taxon>Metazoa</taxon>
        <taxon>Chordata</taxon>
        <taxon>Craniata</taxon>
        <taxon>Vertebrata</taxon>
        <taxon>Euteleostomi</taxon>
        <taxon>Mammalia</taxon>
        <taxon>Eutheria</taxon>
        <taxon>Laurasiatheria</taxon>
        <taxon>Artiodactyla</taxon>
        <taxon>Tylopoda</taxon>
        <taxon>Camelidae</taxon>
        <taxon>Camelus</taxon>
    </lineage>
</organism>
<dbReference type="PANTHER" id="PTHR47015">
    <property type="entry name" value="BPI FOLD-CONTAINING FAMILY A MEMBER 1"/>
    <property type="match status" value="1"/>
</dbReference>
<dbReference type="GO" id="GO:0008289">
    <property type="term" value="F:lipid binding"/>
    <property type="evidence" value="ECO:0007669"/>
    <property type="project" value="InterPro"/>
</dbReference>
<accession>A0A8B6YBT8</accession>
<protein>
    <submittedName>
        <fullName evidence="7">BPIFA4P protein</fullName>
    </submittedName>
</protein>
<dbReference type="Pfam" id="PF01273">
    <property type="entry name" value="LBP_BPI_CETP"/>
    <property type="match status" value="1"/>
</dbReference>
<comment type="similarity">
    <text evidence="2">Belongs to the BPI/LBP/Plunc superfamily. Plunc family.</text>
</comment>
<dbReference type="InterPro" id="IPR017943">
    <property type="entry name" value="Bactericidal_perm-incr_a/b_dom"/>
</dbReference>
<evidence type="ECO:0000256" key="3">
    <source>
        <dbReference type="ARBA" id="ARBA00022525"/>
    </source>
</evidence>
<feature type="signal peptide" evidence="4">
    <location>
        <begin position="1"/>
        <end position="20"/>
    </location>
</feature>
<evidence type="ECO:0000256" key="2">
    <source>
        <dbReference type="ARBA" id="ARBA00009020"/>
    </source>
</evidence>
<evidence type="ECO:0000259" key="5">
    <source>
        <dbReference type="Pfam" id="PF01273"/>
    </source>
</evidence>
<dbReference type="GO" id="GO:0005576">
    <property type="term" value="C:extracellular region"/>
    <property type="evidence" value="ECO:0007669"/>
    <property type="project" value="UniProtKB-SubCell"/>
</dbReference>
<keyword evidence="6" id="KW-1185">Reference proteome</keyword>
<dbReference type="InterPro" id="IPR051902">
    <property type="entry name" value="BPI_fold-superfamily_member"/>
</dbReference>
<feature type="chain" id="PRO_5034116382" evidence="4">
    <location>
        <begin position="21"/>
        <end position="264"/>
    </location>
</feature>
<dbReference type="KEGG" id="cfr:102516843"/>
<dbReference type="AlphaFoldDB" id="A0A8B6YBT8"/>
<evidence type="ECO:0000313" key="6">
    <source>
        <dbReference type="Proteomes" id="UP000694856"/>
    </source>
</evidence>
<keyword evidence="4" id="KW-0732">Signal</keyword>
<proteinExistence type="inferred from homology"/>
<dbReference type="Proteomes" id="UP000694856">
    <property type="component" value="Chromosome 19"/>
</dbReference>
<dbReference type="RefSeq" id="XP_006179334.1">
    <property type="nucleotide sequence ID" value="XM_006179272.2"/>
</dbReference>
<reference evidence="7" key="1">
    <citation type="submission" date="2025-08" db="UniProtKB">
        <authorList>
            <consortium name="RefSeq"/>
        </authorList>
    </citation>
    <scope>IDENTIFICATION</scope>
    <source>
        <tissue evidence="7">Ear skin</tissue>
    </source>
</reference>
<dbReference type="PANTHER" id="PTHR47015:SF3">
    <property type="entry name" value="BPIFA4P PROTEIN-RELATED"/>
    <property type="match status" value="1"/>
</dbReference>
<sequence length="264" mass="29246">MLKVSGLFVLLCGLLASSSAQEVLSQITNALTQELLSEGFLPSLQTIELQSSLKNVFSPATDLLDISRDSNFRIQLRDPKLLQVSLQDSHNNNEAELLVALLFSIQVKFPALNSLLFQVRTNMKVQLHLEKDVDGRYLLAFGHCRLVPESVWIEPRSLNTRISNFVVGNVEKILKNLIINNLGANVCPLINSWLYNLNPQVANELIRFHLLPSPCEQAPWQLPESIMTPPLSMLGANSGVIFLEKTMSPSIQVASLAAIHLGTI</sequence>
<gene>
    <name evidence="7" type="primary">LOC102516843</name>
</gene>
<feature type="domain" description="Lipid-binding serum glycoprotein N-terminal" evidence="5">
    <location>
        <begin position="45"/>
        <end position="196"/>
    </location>
</feature>
<dbReference type="Gene3D" id="3.15.10.10">
    <property type="entry name" value="Bactericidal permeability-increasing protein, domain 1"/>
    <property type="match status" value="1"/>
</dbReference>
<evidence type="ECO:0000256" key="1">
    <source>
        <dbReference type="ARBA" id="ARBA00004613"/>
    </source>
</evidence>
<comment type="subcellular location">
    <subcellularLocation>
        <location evidence="1">Secreted</location>
    </subcellularLocation>
</comment>
<dbReference type="GO" id="GO:0043129">
    <property type="term" value="P:surfactant homeostasis"/>
    <property type="evidence" value="ECO:0007669"/>
    <property type="project" value="TreeGrafter"/>
</dbReference>
<dbReference type="InterPro" id="IPR017942">
    <property type="entry name" value="Lipid-bd_serum_glycop_N"/>
</dbReference>